<evidence type="ECO:0000259" key="7">
    <source>
        <dbReference type="SMART" id="SM00181"/>
    </source>
</evidence>
<dbReference type="InterPro" id="IPR000742">
    <property type="entry name" value="EGF"/>
</dbReference>
<keyword evidence="9" id="KW-1185">Reference proteome</keyword>
<accession>A0A8W8NTF1</accession>
<proteinExistence type="predicted"/>
<evidence type="ECO:0000256" key="1">
    <source>
        <dbReference type="ARBA" id="ARBA00022536"/>
    </source>
</evidence>
<dbReference type="FunFam" id="2.170.300.10:FF:000041">
    <property type="entry name" value="Tyrosine protein kinase receptor tie-1, putative"/>
    <property type="match status" value="1"/>
</dbReference>
<sequence length="310" mass="34528">MAFISLFLIFSSKLVCLVTSYENIALHKVAWQHTGRIMSPGTIIMDSPVDSWDFRYVIYYNNRTHPPFPPGYSSNAFNELCEVGVYGCPVTGYYGDNCTMPCPQNCQEGHCDIVDGTCLGCKAGYIGSRCNEECDRSKFGPDCNKICGHCLQNGHCHHINGSCMNGCDPGYHGTQCSKKCETGKYGIDCQQRCSAFCHTSWICHHITGACRDGCKSGWKGELCLEVQDDVQKSTILYVLTAALSVSVIINIAQLFYIILQSKHRNKQKKNKSYEQTKKENVFTQDISGYDSVISGPEDNYQELATVTADR</sequence>
<evidence type="ECO:0000256" key="3">
    <source>
        <dbReference type="ARBA" id="ARBA00022737"/>
    </source>
</evidence>
<dbReference type="InterPro" id="IPR042635">
    <property type="entry name" value="MEGF10/SREC1/2-like"/>
</dbReference>
<keyword evidence="5" id="KW-1133">Transmembrane helix</keyword>
<feature type="domain" description="EGF-like" evidence="7">
    <location>
        <begin position="133"/>
        <end position="177"/>
    </location>
</feature>
<evidence type="ECO:0000256" key="4">
    <source>
        <dbReference type="ARBA" id="ARBA00023157"/>
    </source>
</evidence>
<evidence type="ECO:0000313" key="8">
    <source>
        <dbReference type="EnsemblMetazoa" id="G9384.1:cds"/>
    </source>
</evidence>
<dbReference type="PANTHER" id="PTHR24043:SF8">
    <property type="entry name" value="EGF-LIKE DOMAIN-CONTAINING PROTEIN"/>
    <property type="match status" value="1"/>
</dbReference>
<dbReference type="Proteomes" id="UP000005408">
    <property type="component" value="Unassembled WGS sequence"/>
</dbReference>
<organism evidence="8 9">
    <name type="scientific">Magallana gigas</name>
    <name type="common">Pacific oyster</name>
    <name type="synonym">Crassostrea gigas</name>
    <dbReference type="NCBI Taxonomy" id="29159"/>
    <lineage>
        <taxon>Eukaryota</taxon>
        <taxon>Metazoa</taxon>
        <taxon>Spiralia</taxon>
        <taxon>Lophotrochozoa</taxon>
        <taxon>Mollusca</taxon>
        <taxon>Bivalvia</taxon>
        <taxon>Autobranchia</taxon>
        <taxon>Pteriomorphia</taxon>
        <taxon>Ostreida</taxon>
        <taxon>Ostreoidea</taxon>
        <taxon>Ostreidae</taxon>
        <taxon>Magallana</taxon>
    </lineage>
</organism>
<evidence type="ECO:0000256" key="5">
    <source>
        <dbReference type="SAM" id="Phobius"/>
    </source>
</evidence>
<protein>
    <recommendedName>
        <fullName evidence="7">EGF-like domain-containing protein</fullName>
    </recommendedName>
</protein>
<feature type="signal peptide" evidence="6">
    <location>
        <begin position="1"/>
        <end position="20"/>
    </location>
</feature>
<dbReference type="SMART" id="SM00181">
    <property type="entry name" value="EGF"/>
    <property type="match status" value="3"/>
</dbReference>
<feature type="chain" id="PRO_5036472663" description="EGF-like domain-containing protein" evidence="6">
    <location>
        <begin position="21"/>
        <end position="310"/>
    </location>
</feature>
<name>A0A8W8NTF1_MAGGI</name>
<dbReference type="Gene3D" id="2.170.300.10">
    <property type="entry name" value="Tie2 ligand-binding domain superfamily"/>
    <property type="match status" value="1"/>
</dbReference>
<dbReference type="PANTHER" id="PTHR24043">
    <property type="entry name" value="SCAVENGER RECEPTOR CLASS F"/>
    <property type="match status" value="1"/>
</dbReference>
<reference evidence="8" key="1">
    <citation type="submission" date="2022-08" db="UniProtKB">
        <authorList>
            <consortium name="EnsemblMetazoa"/>
        </authorList>
    </citation>
    <scope>IDENTIFICATION</scope>
    <source>
        <strain evidence="8">05x7-T-G4-1.051#20</strain>
    </source>
</reference>
<evidence type="ECO:0000256" key="6">
    <source>
        <dbReference type="SAM" id="SignalP"/>
    </source>
</evidence>
<keyword evidence="3" id="KW-0677">Repeat</keyword>
<dbReference type="AlphaFoldDB" id="A0A8W8NTF1"/>
<evidence type="ECO:0000256" key="2">
    <source>
        <dbReference type="ARBA" id="ARBA00022729"/>
    </source>
</evidence>
<keyword evidence="1" id="KW-0245">EGF-like domain</keyword>
<feature type="domain" description="EGF-like" evidence="7">
    <location>
        <begin position="188"/>
        <end position="224"/>
    </location>
</feature>
<evidence type="ECO:0000313" key="9">
    <source>
        <dbReference type="Proteomes" id="UP000005408"/>
    </source>
</evidence>
<keyword evidence="2 6" id="KW-0732">Signal</keyword>
<keyword evidence="4" id="KW-1015">Disulfide bond</keyword>
<dbReference type="GO" id="GO:0005044">
    <property type="term" value="F:scavenger receptor activity"/>
    <property type="evidence" value="ECO:0007669"/>
    <property type="project" value="InterPro"/>
</dbReference>
<keyword evidence="5" id="KW-0812">Transmembrane</keyword>
<dbReference type="EnsemblMetazoa" id="G9384.1">
    <property type="protein sequence ID" value="G9384.1:cds"/>
    <property type="gene ID" value="G9384"/>
</dbReference>
<feature type="transmembrane region" description="Helical" evidence="5">
    <location>
        <begin position="235"/>
        <end position="259"/>
    </location>
</feature>
<keyword evidence="5" id="KW-0472">Membrane</keyword>
<feature type="domain" description="EGF-like" evidence="7">
    <location>
        <begin position="101"/>
        <end position="131"/>
    </location>
</feature>